<dbReference type="EMBL" id="QGHC01000016">
    <property type="protein sequence ID" value="PWK82375.1"/>
    <property type="molecule type" value="Genomic_DNA"/>
</dbReference>
<dbReference type="RefSeq" id="WP_109724661.1">
    <property type="nucleotide sequence ID" value="NZ_MSZV01000023.1"/>
</dbReference>
<evidence type="ECO:0000313" key="3">
    <source>
        <dbReference type="Proteomes" id="UP000245812"/>
    </source>
</evidence>
<evidence type="ECO:0008006" key="4">
    <source>
        <dbReference type="Google" id="ProtNLM"/>
    </source>
</evidence>
<protein>
    <recommendedName>
        <fullName evidence="4">Nitrogen fixation protein FixH</fullName>
    </recommendedName>
</protein>
<sequence>MNDGTRSAWREPMVWMLVGLPLASVAIGFGLLFAAVRPGRQDMESADRVTRWGRLQVSAQVRPDAEPRPAPALILRAKGDAIEAVPTDPRFPRGGRLTLILSAPDAAGGTRTYHLEPSELGWRGPGPLDGARAWTVRLSSDSASWLMRGRWTPQARFVRLVP</sequence>
<gene>
    <name evidence="2" type="ORF">C7456_11621</name>
</gene>
<evidence type="ECO:0000256" key="1">
    <source>
        <dbReference type="SAM" id="Phobius"/>
    </source>
</evidence>
<comment type="caution">
    <text evidence="2">The sequence shown here is derived from an EMBL/GenBank/DDBJ whole genome shotgun (WGS) entry which is preliminary data.</text>
</comment>
<organism evidence="2 3">
    <name type="scientific">Fulvimonas soli</name>
    <dbReference type="NCBI Taxonomy" id="155197"/>
    <lineage>
        <taxon>Bacteria</taxon>
        <taxon>Pseudomonadati</taxon>
        <taxon>Pseudomonadota</taxon>
        <taxon>Gammaproteobacteria</taxon>
        <taxon>Lysobacterales</taxon>
        <taxon>Rhodanobacteraceae</taxon>
        <taxon>Fulvimonas</taxon>
    </lineage>
</organism>
<keyword evidence="1" id="KW-0472">Membrane</keyword>
<proteinExistence type="predicted"/>
<reference evidence="2 3" key="1">
    <citation type="submission" date="2018-05" db="EMBL/GenBank/DDBJ databases">
        <title>Genomic Encyclopedia of Type Strains, Phase IV (KMG-IV): sequencing the most valuable type-strain genomes for metagenomic binning, comparative biology and taxonomic classification.</title>
        <authorList>
            <person name="Goeker M."/>
        </authorList>
    </citation>
    <scope>NUCLEOTIDE SEQUENCE [LARGE SCALE GENOMIC DNA]</scope>
    <source>
        <strain evidence="2 3">DSM 14263</strain>
    </source>
</reference>
<feature type="transmembrane region" description="Helical" evidence="1">
    <location>
        <begin position="12"/>
        <end position="36"/>
    </location>
</feature>
<keyword evidence="3" id="KW-1185">Reference proteome</keyword>
<keyword evidence="1" id="KW-1133">Transmembrane helix</keyword>
<keyword evidence="1" id="KW-0812">Transmembrane</keyword>
<dbReference type="OrthoDB" id="5948217at2"/>
<name>A0A316HPT8_9GAMM</name>
<dbReference type="AlphaFoldDB" id="A0A316HPT8"/>
<evidence type="ECO:0000313" key="2">
    <source>
        <dbReference type="EMBL" id="PWK82375.1"/>
    </source>
</evidence>
<accession>A0A316HPT8</accession>
<dbReference type="Proteomes" id="UP000245812">
    <property type="component" value="Unassembled WGS sequence"/>
</dbReference>